<dbReference type="Gene3D" id="3.60.15.10">
    <property type="entry name" value="Ribonuclease Z/Hydroxyacylglutathione hydrolase-like"/>
    <property type="match status" value="1"/>
</dbReference>
<accession>A0ABS9INP1</accession>
<dbReference type="EMBL" id="JAKKOR010000001">
    <property type="protein sequence ID" value="MCF8587165.1"/>
    <property type="molecule type" value="Genomic_DNA"/>
</dbReference>
<name>A0ABS9INP1_9ACTN</name>
<keyword evidence="3" id="KW-1185">Reference proteome</keyword>
<keyword evidence="2" id="KW-0378">Hydrolase</keyword>
<reference evidence="2 3" key="1">
    <citation type="submission" date="2022-01" db="EMBL/GenBank/DDBJ databases">
        <authorList>
            <person name="Huang Y."/>
        </authorList>
    </citation>
    <scope>NUCLEOTIDE SEQUENCE [LARGE SCALE GENOMIC DNA]</scope>
    <source>
        <strain evidence="2 3">HY366</strain>
    </source>
</reference>
<dbReference type="GO" id="GO:0016787">
    <property type="term" value="F:hydrolase activity"/>
    <property type="evidence" value="ECO:0007669"/>
    <property type="project" value="UniProtKB-KW"/>
</dbReference>
<dbReference type="SUPFAM" id="SSF56281">
    <property type="entry name" value="Metallo-hydrolase/oxidoreductase"/>
    <property type="match status" value="1"/>
</dbReference>
<proteinExistence type="predicted"/>
<evidence type="ECO:0000313" key="3">
    <source>
        <dbReference type="Proteomes" id="UP001200110"/>
    </source>
</evidence>
<dbReference type="SMART" id="SM00849">
    <property type="entry name" value="Lactamase_B"/>
    <property type="match status" value="1"/>
</dbReference>
<gene>
    <name evidence="2" type="ORF">L5G33_01630</name>
</gene>
<dbReference type="PANTHER" id="PTHR36839">
    <property type="entry name" value="METALLO-BETA-LACTAMASE FAMILY PROTEIN (AFU_ORTHOLOGUE AFUA_5G12770)"/>
    <property type="match status" value="1"/>
</dbReference>
<dbReference type="InterPro" id="IPR001279">
    <property type="entry name" value="Metallo-B-lactamas"/>
</dbReference>
<comment type="caution">
    <text evidence="2">The sequence shown here is derived from an EMBL/GenBank/DDBJ whole genome shotgun (WGS) entry which is preliminary data.</text>
</comment>
<evidence type="ECO:0000259" key="1">
    <source>
        <dbReference type="SMART" id="SM00849"/>
    </source>
</evidence>
<dbReference type="InterPro" id="IPR036866">
    <property type="entry name" value="RibonucZ/Hydroxyglut_hydro"/>
</dbReference>
<dbReference type="Proteomes" id="UP001200110">
    <property type="component" value="Unassembled WGS sequence"/>
</dbReference>
<evidence type="ECO:0000313" key="2">
    <source>
        <dbReference type="EMBL" id="MCF8587165.1"/>
    </source>
</evidence>
<protein>
    <submittedName>
        <fullName evidence="2">Hydrolase</fullName>
    </submittedName>
</protein>
<feature type="domain" description="Metallo-beta-lactamase" evidence="1">
    <location>
        <begin position="72"/>
        <end position="229"/>
    </location>
</feature>
<dbReference type="PANTHER" id="PTHR36839:SF1">
    <property type="entry name" value="METALLO-BETA-LACTAMASE FAMILY PROTEIN (AFU_ORTHOLOGUE AFUA_5G12770)"/>
    <property type="match status" value="1"/>
</dbReference>
<organism evidence="2 3">
    <name type="scientific">Gordonia liuliyuniae</name>
    <dbReference type="NCBI Taxonomy" id="2911517"/>
    <lineage>
        <taxon>Bacteria</taxon>
        <taxon>Bacillati</taxon>
        <taxon>Actinomycetota</taxon>
        <taxon>Actinomycetes</taxon>
        <taxon>Mycobacteriales</taxon>
        <taxon>Gordoniaceae</taxon>
        <taxon>Gordonia</taxon>
    </lineage>
</organism>
<sequence>MTAAWICVTCGNEYPPGPTPVACLICIDERQYVPAEGQRWAQLDPGETRSVTVRTPEPGLSEFAMDPAVGIGQRTFLVHTSVGNILWEPPGFIGPALVEPLRAAGPVCAIVSSHPHLIGASVSLSRMLGGAPVYVNEFDRRWVTRPDPVIAFWRETLDLTPGVRLRRCGGHFPGSCVLHVAAGADGRGLLLTGDTMMVGADRASVSFMRSYPNLIPLSPRLVREIVGAVEPLAFDRIYGAFGDVIDSGASLAVRASAERYIGWVTDQIRDPDEPEPS</sequence>
<dbReference type="RefSeq" id="WP_236996388.1">
    <property type="nucleotide sequence ID" value="NZ_JAKKOR010000001.1"/>
</dbReference>